<evidence type="ECO:0000259" key="2">
    <source>
        <dbReference type="Pfam" id="PF01557"/>
    </source>
</evidence>
<evidence type="ECO:0000256" key="1">
    <source>
        <dbReference type="ARBA" id="ARBA00023239"/>
    </source>
</evidence>
<dbReference type="EMBL" id="UEGS01000001">
    <property type="protein sequence ID" value="SRX81359.1"/>
    <property type="molecule type" value="Genomic_DNA"/>
</dbReference>
<dbReference type="PANTHER" id="PTHR30143">
    <property type="entry name" value="ACID HYDRATASE"/>
    <property type="match status" value="1"/>
</dbReference>
<evidence type="ECO:0000313" key="3">
    <source>
        <dbReference type="EMBL" id="SRX81359.1"/>
    </source>
</evidence>
<dbReference type="InterPro" id="IPR036663">
    <property type="entry name" value="Fumarylacetoacetase_C_sf"/>
</dbReference>
<evidence type="ECO:0000313" key="4">
    <source>
        <dbReference type="Proteomes" id="UP000252008"/>
    </source>
</evidence>
<dbReference type="GO" id="GO:0008684">
    <property type="term" value="F:2-oxopent-4-enoate hydratase activity"/>
    <property type="evidence" value="ECO:0007669"/>
    <property type="project" value="TreeGrafter"/>
</dbReference>
<dbReference type="Pfam" id="PF01557">
    <property type="entry name" value="FAA_hydrolase"/>
    <property type="match status" value="1"/>
</dbReference>
<dbReference type="PANTHER" id="PTHR30143:SF0">
    <property type="entry name" value="2-KETO-4-PENTENOATE HYDRATASE"/>
    <property type="match status" value="1"/>
</dbReference>
<dbReference type="RefSeq" id="WP_165761625.1">
    <property type="nucleotide sequence ID" value="NZ_MVID01000025.1"/>
</dbReference>
<reference evidence="3 4" key="1">
    <citation type="submission" date="2018-05" db="EMBL/GenBank/DDBJ databases">
        <authorList>
            <consortium name="IHU Genomes"/>
        </authorList>
    </citation>
    <scope>NUCLEOTIDE SEQUENCE [LARGE SCALE GENOMIC DNA]</scope>
    <source>
        <strain evidence="3 4">P7335</strain>
    </source>
</reference>
<feature type="domain" description="Fumarylacetoacetase-like C-terminal" evidence="2">
    <location>
        <begin position="84"/>
        <end position="259"/>
    </location>
</feature>
<proteinExistence type="predicted"/>
<dbReference type="InterPro" id="IPR050772">
    <property type="entry name" value="Hydratase-Decarb/MhpD_sf"/>
</dbReference>
<name>A0A375YK04_MYCPF</name>
<accession>A0A375YK04</accession>
<dbReference type="Gene3D" id="3.90.850.10">
    <property type="entry name" value="Fumarylacetoacetase-like, C-terminal domain"/>
    <property type="match status" value="1"/>
</dbReference>
<dbReference type="SUPFAM" id="SSF56529">
    <property type="entry name" value="FAH"/>
    <property type="match status" value="1"/>
</dbReference>
<sequence>MRPERRCGLDRAAQLLARARLDVAVIPEIPADIRPVDLAEAYHVSDRLAEELGWEIGGWYCAATNTSIQRLLNLEEPYCGRLFESLIFSSPAVLDPASFPPMMVEMEVAFRLGADLPARRAPYTRDEVADAVSHVAGSIEIVAGHLDDWMTQDAYSVIADNGTDGALVVGPEHGDWQSFDLAAVEVQVTRNGVVERRGAATNVLGDPLNAMTWLANARAGRGDGLRSGHIHNTGTLTSPLAVAPGDVLVADFGVLGDVRLELESQEGAR</sequence>
<dbReference type="GO" id="GO:0005737">
    <property type="term" value="C:cytoplasm"/>
    <property type="evidence" value="ECO:0007669"/>
    <property type="project" value="TreeGrafter"/>
</dbReference>
<organism evidence="3 4">
    <name type="scientific">Mycolicibacterium parafortuitum</name>
    <name type="common">Mycobacterium parafortuitum</name>
    <dbReference type="NCBI Taxonomy" id="39692"/>
    <lineage>
        <taxon>Bacteria</taxon>
        <taxon>Bacillati</taxon>
        <taxon>Actinomycetota</taxon>
        <taxon>Actinomycetes</taxon>
        <taxon>Mycobacteriales</taxon>
        <taxon>Mycobacteriaceae</taxon>
        <taxon>Mycolicibacterium</taxon>
    </lineage>
</organism>
<dbReference type="STRING" id="39692.BST38_22395"/>
<dbReference type="AlphaFoldDB" id="A0A375YK04"/>
<dbReference type="InterPro" id="IPR011234">
    <property type="entry name" value="Fumarylacetoacetase-like_C"/>
</dbReference>
<keyword evidence="1" id="KW-0456">Lyase</keyword>
<keyword evidence="4" id="KW-1185">Reference proteome</keyword>
<dbReference type="Proteomes" id="UP000252008">
    <property type="component" value="Unassembled WGS sequence"/>
</dbReference>
<gene>
    <name evidence="3" type="ORF">MPP7335_03109</name>
</gene>
<protein>
    <submittedName>
        <fullName evidence="3">2-keto-4-pentenoate hydratase [Herbaspirillum seropedicae SmR1]</fullName>
    </submittedName>
</protein>